<dbReference type="Gene3D" id="1.10.560.10">
    <property type="entry name" value="GroEL-like equatorial domain"/>
    <property type="match status" value="1"/>
</dbReference>
<accession>A0A9N7YUE5</accession>
<evidence type="ECO:0000256" key="3">
    <source>
        <dbReference type="SAM" id="MobiDB-lite"/>
    </source>
</evidence>
<evidence type="ECO:0000256" key="2">
    <source>
        <dbReference type="ARBA" id="ARBA00023186"/>
    </source>
</evidence>
<dbReference type="PANTHER" id="PTHR45633">
    <property type="entry name" value="60 KDA HEAT SHOCK PROTEIN, MITOCHONDRIAL"/>
    <property type="match status" value="1"/>
</dbReference>
<dbReference type="GO" id="GO:0140662">
    <property type="term" value="F:ATP-dependent protein folding chaperone"/>
    <property type="evidence" value="ECO:0007669"/>
    <property type="project" value="InterPro"/>
</dbReference>
<keyword evidence="2" id="KW-0143">Chaperone</keyword>
<dbReference type="AlphaFoldDB" id="A0A9N7YUE5"/>
<dbReference type="GO" id="GO:0042026">
    <property type="term" value="P:protein refolding"/>
    <property type="evidence" value="ECO:0007669"/>
    <property type="project" value="InterPro"/>
</dbReference>
<proteinExistence type="inferred from homology"/>
<evidence type="ECO:0000313" key="4">
    <source>
        <dbReference type="EMBL" id="CAB1440276.1"/>
    </source>
</evidence>
<evidence type="ECO:0000313" key="5">
    <source>
        <dbReference type="Proteomes" id="UP001153269"/>
    </source>
</evidence>
<dbReference type="InterPro" id="IPR001844">
    <property type="entry name" value="Cpn60/GroEL"/>
</dbReference>
<comment type="similarity">
    <text evidence="1">Belongs to the chaperonin (HSP60) family.</text>
</comment>
<dbReference type="SUPFAM" id="SSF48592">
    <property type="entry name" value="GroEL equatorial domain-like"/>
    <property type="match status" value="1"/>
</dbReference>
<name>A0A9N7YUE5_PLEPL</name>
<feature type="region of interest" description="Disordered" evidence="3">
    <location>
        <begin position="46"/>
        <end position="82"/>
    </location>
</feature>
<feature type="compositionally biased region" description="Low complexity" evidence="3">
    <location>
        <begin position="8"/>
        <end position="17"/>
    </location>
</feature>
<dbReference type="InterPro" id="IPR027413">
    <property type="entry name" value="GROEL-like_equatorial_sf"/>
</dbReference>
<organism evidence="4 5">
    <name type="scientific">Pleuronectes platessa</name>
    <name type="common">European plaice</name>
    <dbReference type="NCBI Taxonomy" id="8262"/>
    <lineage>
        <taxon>Eukaryota</taxon>
        <taxon>Metazoa</taxon>
        <taxon>Chordata</taxon>
        <taxon>Craniata</taxon>
        <taxon>Vertebrata</taxon>
        <taxon>Euteleostomi</taxon>
        <taxon>Actinopterygii</taxon>
        <taxon>Neopterygii</taxon>
        <taxon>Teleostei</taxon>
        <taxon>Neoteleostei</taxon>
        <taxon>Acanthomorphata</taxon>
        <taxon>Carangaria</taxon>
        <taxon>Pleuronectiformes</taxon>
        <taxon>Pleuronectoidei</taxon>
        <taxon>Pleuronectidae</taxon>
        <taxon>Pleuronectes</taxon>
    </lineage>
</organism>
<sequence length="171" mass="18481">MRGCDMIPATLPLSTSTPHPPHPSSPYFPSSSPLFSLLHSWTEWGTEDPVAPPRGEEGKQSEGGVALRRSAQPHSVGFSTTTLEGGDNTRCIPCLDDIKTTNSDRRSVSVDIIRQALRIAAMTIAKDARVEGSLVVEKILQSSDEIGYDAMLGEYVNMVEKASSTPPLPFK</sequence>
<reference evidence="4" key="1">
    <citation type="submission" date="2020-03" db="EMBL/GenBank/DDBJ databases">
        <authorList>
            <person name="Weist P."/>
        </authorList>
    </citation>
    <scope>NUCLEOTIDE SEQUENCE</scope>
</reference>
<gene>
    <name evidence="4" type="ORF">PLEPLA_LOCUS28042</name>
</gene>
<evidence type="ECO:0000256" key="1">
    <source>
        <dbReference type="ARBA" id="ARBA00006607"/>
    </source>
</evidence>
<keyword evidence="5" id="KW-1185">Reference proteome</keyword>
<comment type="caution">
    <text evidence="4">The sequence shown here is derived from an EMBL/GenBank/DDBJ whole genome shotgun (WGS) entry which is preliminary data.</text>
</comment>
<feature type="region of interest" description="Disordered" evidence="3">
    <location>
        <begin position="1"/>
        <end position="27"/>
    </location>
</feature>
<dbReference type="Proteomes" id="UP001153269">
    <property type="component" value="Unassembled WGS sequence"/>
</dbReference>
<protein>
    <submittedName>
        <fullName evidence="4">Uncharacterized protein</fullName>
    </submittedName>
</protein>
<dbReference type="EMBL" id="CADEAL010002424">
    <property type="protein sequence ID" value="CAB1440276.1"/>
    <property type="molecule type" value="Genomic_DNA"/>
</dbReference>